<protein>
    <submittedName>
        <fullName evidence="2">Uncharacterized protein</fullName>
    </submittedName>
</protein>
<feature type="transmembrane region" description="Helical" evidence="1">
    <location>
        <begin position="238"/>
        <end position="255"/>
    </location>
</feature>
<name>A0A1G1YG48_9BACT</name>
<sequence>MILLNRVLVWLSAAAVLVTLEFLLRADTLYQLLIAAAVLNAIVAATIWQFTGRRLRKAAFWNFIITPFFVVNSGLAFLVFLEGESTRQLVTIIVTVAVWIFLKVTFLYFFFRPKYEAHTLENISSYLNLITVFLFCTSVFNLIILLRVPAWLGAIGSMVLVGLLSYQLFWIDNLAFRTQWRTVAVITLVTGELFLAVSFLPTSVYVNALLMTLGYYTMTGLARNWLLNIRERRVIARYLLISCSILVIMLLTAKWI</sequence>
<dbReference type="Proteomes" id="UP000177310">
    <property type="component" value="Unassembled WGS sequence"/>
</dbReference>
<keyword evidence="1" id="KW-1133">Transmembrane helix</keyword>
<dbReference type="AlphaFoldDB" id="A0A1G1YG48"/>
<evidence type="ECO:0000313" key="2">
    <source>
        <dbReference type="EMBL" id="OGY51325.1"/>
    </source>
</evidence>
<feature type="transmembrane region" description="Helical" evidence="1">
    <location>
        <begin position="150"/>
        <end position="171"/>
    </location>
</feature>
<proteinExistence type="predicted"/>
<organism evidence="2 3">
    <name type="scientific">Candidatus Buchananbacteria bacterium RIFCSPHIGHO2_02_FULL_56_16</name>
    <dbReference type="NCBI Taxonomy" id="1797542"/>
    <lineage>
        <taxon>Bacteria</taxon>
        <taxon>Candidatus Buchananiibacteriota</taxon>
    </lineage>
</organism>
<dbReference type="EMBL" id="MHIL01000020">
    <property type="protein sequence ID" value="OGY51325.1"/>
    <property type="molecule type" value="Genomic_DNA"/>
</dbReference>
<evidence type="ECO:0000313" key="3">
    <source>
        <dbReference type="Proteomes" id="UP000177310"/>
    </source>
</evidence>
<keyword evidence="1" id="KW-0812">Transmembrane</keyword>
<feature type="transmembrane region" description="Helical" evidence="1">
    <location>
        <begin position="183"/>
        <end position="200"/>
    </location>
</feature>
<reference evidence="2 3" key="1">
    <citation type="journal article" date="2016" name="Nat. Commun.">
        <title>Thousands of microbial genomes shed light on interconnected biogeochemical processes in an aquifer system.</title>
        <authorList>
            <person name="Anantharaman K."/>
            <person name="Brown C.T."/>
            <person name="Hug L.A."/>
            <person name="Sharon I."/>
            <person name="Castelle C.J."/>
            <person name="Probst A.J."/>
            <person name="Thomas B.C."/>
            <person name="Singh A."/>
            <person name="Wilkins M.J."/>
            <person name="Karaoz U."/>
            <person name="Brodie E.L."/>
            <person name="Williams K.H."/>
            <person name="Hubbard S.S."/>
            <person name="Banfield J.F."/>
        </authorList>
    </citation>
    <scope>NUCLEOTIDE SEQUENCE [LARGE SCALE GENOMIC DNA]</scope>
</reference>
<feature type="transmembrane region" description="Helical" evidence="1">
    <location>
        <begin position="60"/>
        <end position="81"/>
    </location>
</feature>
<evidence type="ECO:0000256" key="1">
    <source>
        <dbReference type="SAM" id="Phobius"/>
    </source>
</evidence>
<feature type="transmembrane region" description="Helical" evidence="1">
    <location>
        <begin position="123"/>
        <end position="144"/>
    </location>
</feature>
<feature type="transmembrane region" description="Helical" evidence="1">
    <location>
        <begin position="87"/>
        <end position="111"/>
    </location>
</feature>
<feature type="transmembrane region" description="Helical" evidence="1">
    <location>
        <begin position="206"/>
        <end position="226"/>
    </location>
</feature>
<feature type="transmembrane region" description="Helical" evidence="1">
    <location>
        <begin position="30"/>
        <end position="48"/>
    </location>
</feature>
<comment type="caution">
    <text evidence="2">The sequence shown here is derived from an EMBL/GenBank/DDBJ whole genome shotgun (WGS) entry which is preliminary data.</text>
</comment>
<accession>A0A1G1YG48</accession>
<feature type="transmembrane region" description="Helical" evidence="1">
    <location>
        <begin position="7"/>
        <end position="24"/>
    </location>
</feature>
<dbReference type="STRING" id="1797542.A3J59_02555"/>
<gene>
    <name evidence="2" type="ORF">A3J59_02555</name>
</gene>
<keyword evidence="1" id="KW-0472">Membrane</keyword>